<dbReference type="EMBL" id="LT985188">
    <property type="protein sequence ID" value="SPD87516.1"/>
    <property type="molecule type" value="Genomic_DNA"/>
</dbReference>
<dbReference type="PROSITE" id="PS51819">
    <property type="entry name" value="VOC"/>
    <property type="match status" value="2"/>
</dbReference>
<dbReference type="GO" id="GO:0008198">
    <property type="term" value="F:ferrous iron binding"/>
    <property type="evidence" value="ECO:0007669"/>
    <property type="project" value="InterPro"/>
</dbReference>
<keyword evidence="11" id="KW-1185">Reference proteome</keyword>
<evidence type="ECO:0000256" key="5">
    <source>
        <dbReference type="ARBA" id="ARBA00022964"/>
    </source>
</evidence>
<dbReference type="InterPro" id="IPR018146">
    <property type="entry name" value="Glyoxalase_1_CS"/>
</dbReference>
<dbReference type="PROSITE" id="PS00082">
    <property type="entry name" value="EXTRADIOL_DIOXYGENAS"/>
    <property type="match status" value="1"/>
</dbReference>
<dbReference type="RefSeq" id="WP_197709922.1">
    <property type="nucleotide sequence ID" value="NZ_BAAAGO010000031.1"/>
</dbReference>
<sequence>MTELLPGQTHMGRVSLDVGDLAGQTSFYRDVLLLDVLAENGPEVELGRAGQTLVKLRHRPDLPKGERRSAGLFHTAILHPDQASLAATLASVAVNTPQLYTGAGDHLVSQAFYLDDPEGNGIELYWDRPRSEWSYRDGRVVMDALYIDPNAFIGEHLTDAAREHLSTAPDRRGVLDGLDGTVGHVHLKVGDADLAKRFYVDLLGFELTAEWHGAVFVAAGGYHHHMAMNTWRSAGAGFRAPALGLGRVDITLPDDSHVAQAADRLRAGGVQVRDTGVSVELDDPWGNLVRLSTDD</sequence>
<evidence type="ECO:0000256" key="8">
    <source>
        <dbReference type="RuleBase" id="RU000683"/>
    </source>
</evidence>
<keyword evidence="4 8" id="KW-0058">Aromatic hydrocarbons catabolism</keyword>
<feature type="domain" description="VOC" evidence="9">
    <location>
        <begin position="181"/>
        <end position="295"/>
    </location>
</feature>
<dbReference type="Pfam" id="PF00903">
    <property type="entry name" value="Glyoxalase"/>
    <property type="match status" value="2"/>
</dbReference>
<feature type="domain" description="VOC" evidence="9">
    <location>
        <begin position="10"/>
        <end position="127"/>
    </location>
</feature>
<dbReference type="SUPFAM" id="SSF54593">
    <property type="entry name" value="Glyoxalase/Bleomycin resistance protein/Dihydroxybiphenyl dioxygenase"/>
    <property type="match status" value="2"/>
</dbReference>
<dbReference type="InterPro" id="IPR004360">
    <property type="entry name" value="Glyas_Fos-R_dOase_dom"/>
</dbReference>
<keyword evidence="5 8" id="KW-0223">Dioxygenase</keyword>
<dbReference type="KEGG" id="mgg:MPLG2_2486"/>
<keyword evidence="3" id="KW-0479">Metal-binding</keyword>
<dbReference type="AlphaFoldDB" id="A0A2N9JIB5"/>
<dbReference type="GO" id="GO:0018577">
    <property type="term" value="F:catechol 2,3-dioxygenase activity"/>
    <property type="evidence" value="ECO:0007669"/>
    <property type="project" value="UniProtKB-EC"/>
</dbReference>
<evidence type="ECO:0000256" key="1">
    <source>
        <dbReference type="ARBA" id="ARBA00001954"/>
    </source>
</evidence>
<dbReference type="PROSITE" id="PS00934">
    <property type="entry name" value="GLYOXALASE_I_1"/>
    <property type="match status" value="1"/>
</dbReference>
<dbReference type="InterPro" id="IPR037523">
    <property type="entry name" value="VOC_core"/>
</dbReference>
<keyword evidence="6 8" id="KW-0560">Oxidoreductase</keyword>
<dbReference type="Proteomes" id="UP000238164">
    <property type="component" value="Chromosome 1"/>
</dbReference>
<dbReference type="GO" id="GO:0004462">
    <property type="term" value="F:lactoylglutathione lyase activity"/>
    <property type="evidence" value="ECO:0007669"/>
    <property type="project" value="InterPro"/>
</dbReference>
<name>A0A2N9JIB5_9ACTN</name>
<proteinExistence type="inferred from homology"/>
<dbReference type="InterPro" id="IPR000486">
    <property type="entry name" value="Xdiol_ring_cleave_dOase_1/2"/>
</dbReference>
<evidence type="ECO:0000256" key="4">
    <source>
        <dbReference type="ARBA" id="ARBA00022797"/>
    </source>
</evidence>
<comment type="similarity">
    <text evidence="2 8">Belongs to the extradiol ring-cleavage dioxygenase family.</text>
</comment>
<reference evidence="10 11" key="1">
    <citation type="submission" date="2018-02" db="EMBL/GenBank/DDBJ databases">
        <authorList>
            <person name="Cohen D.B."/>
            <person name="Kent A.D."/>
        </authorList>
    </citation>
    <scope>NUCLEOTIDE SEQUENCE [LARGE SCALE GENOMIC DNA]</scope>
    <source>
        <strain evidence="10">1</strain>
    </source>
</reference>
<accession>A0A2N9JIB5</accession>
<evidence type="ECO:0000256" key="3">
    <source>
        <dbReference type="ARBA" id="ARBA00022723"/>
    </source>
</evidence>
<evidence type="ECO:0000313" key="10">
    <source>
        <dbReference type="EMBL" id="SPD87516.1"/>
    </source>
</evidence>
<organism evidence="10 11">
    <name type="scientific">Micropruina glycogenica</name>
    <dbReference type="NCBI Taxonomy" id="75385"/>
    <lineage>
        <taxon>Bacteria</taxon>
        <taxon>Bacillati</taxon>
        <taxon>Actinomycetota</taxon>
        <taxon>Actinomycetes</taxon>
        <taxon>Propionibacteriales</taxon>
        <taxon>Nocardioidaceae</taxon>
        <taxon>Micropruina</taxon>
    </lineage>
</organism>
<dbReference type="EC" id="1.13.11.2" evidence="10"/>
<evidence type="ECO:0000259" key="9">
    <source>
        <dbReference type="PROSITE" id="PS51819"/>
    </source>
</evidence>
<protein>
    <submittedName>
        <fullName evidence="10">Catechol-2,3-dioxygenase</fullName>
        <ecNumber evidence="10">1.13.11.2</ecNumber>
    </submittedName>
</protein>
<gene>
    <name evidence="10" type="primary">catE</name>
    <name evidence="10" type="ORF">MPLG2_2486</name>
</gene>
<dbReference type="Gene3D" id="3.10.180.10">
    <property type="entry name" value="2,3-Dihydroxybiphenyl 1,2-Dioxygenase, domain 1"/>
    <property type="match status" value="2"/>
</dbReference>
<keyword evidence="7 8" id="KW-0408">Iron</keyword>
<comment type="cofactor">
    <cofactor evidence="1 8">
        <name>Fe(2+)</name>
        <dbReference type="ChEBI" id="CHEBI:29033"/>
    </cofactor>
</comment>
<evidence type="ECO:0000256" key="7">
    <source>
        <dbReference type="ARBA" id="ARBA00023004"/>
    </source>
</evidence>
<dbReference type="PANTHER" id="PTHR43279">
    <property type="entry name" value="CATECHOL-2,3-DIOXYGENASE"/>
    <property type="match status" value="1"/>
</dbReference>
<dbReference type="PANTHER" id="PTHR43279:SF1">
    <property type="entry name" value="CATECHOL-2,3-DIOXYGENASE"/>
    <property type="match status" value="1"/>
</dbReference>
<evidence type="ECO:0000256" key="6">
    <source>
        <dbReference type="ARBA" id="ARBA00023002"/>
    </source>
</evidence>
<dbReference type="InterPro" id="IPR029068">
    <property type="entry name" value="Glyas_Bleomycin-R_OHBP_Dase"/>
</dbReference>
<evidence type="ECO:0000313" key="11">
    <source>
        <dbReference type="Proteomes" id="UP000238164"/>
    </source>
</evidence>
<evidence type="ECO:0000256" key="2">
    <source>
        <dbReference type="ARBA" id="ARBA00008784"/>
    </source>
</evidence>